<feature type="domain" description="OTU" evidence="16">
    <location>
        <begin position="454"/>
        <end position="612"/>
    </location>
</feature>
<reference evidence="18 19" key="2">
    <citation type="submission" date="2025-04" db="UniProtKB">
        <authorList>
            <consortium name="RefSeq"/>
        </authorList>
    </citation>
    <scope>IDENTIFICATION</scope>
    <source>
        <strain evidence="18 19">S238N-H82</strain>
        <tissue evidence="18 19">Testes</tissue>
    </source>
</reference>
<dbReference type="GO" id="GO:0016055">
    <property type="term" value="P:Wnt signaling pathway"/>
    <property type="evidence" value="ECO:0007669"/>
    <property type="project" value="UniProtKB-KW"/>
</dbReference>
<dbReference type="Pfam" id="PF18418">
    <property type="entry name" value="AnkUBD"/>
    <property type="match status" value="1"/>
</dbReference>
<evidence type="ECO:0000256" key="1">
    <source>
        <dbReference type="ARBA" id="ARBA00000707"/>
    </source>
</evidence>
<dbReference type="GO" id="GO:0007010">
    <property type="term" value="P:cytoskeleton organization"/>
    <property type="evidence" value="ECO:0000318"/>
    <property type="project" value="GO_Central"/>
</dbReference>
<dbReference type="RefSeq" id="XP_035673749.1">
    <property type="nucleotide sequence ID" value="XM_035817856.1"/>
</dbReference>
<evidence type="ECO:0000259" key="15">
    <source>
        <dbReference type="PROSITE" id="PS50199"/>
    </source>
</evidence>
<evidence type="ECO:0000256" key="2">
    <source>
        <dbReference type="ARBA" id="ARBA00005865"/>
    </source>
</evidence>
<keyword evidence="9" id="KW-0833">Ubl conjugation pathway</keyword>
<dbReference type="Gene3D" id="2.30.30.380">
    <property type="entry name" value="Zn-finger domain of Sec23/24"/>
    <property type="match status" value="2"/>
</dbReference>
<dbReference type="PROSITE" id="PS01358">
    <property type="entry name" value="ZF_RANBP2_1"/>
    <property type="match status" value="3"/>
</dbReference>
<sequence>MSQPDPDPVDAKWSCDYCTYENWPSAQKCTMCHGTKPPQLIAEAAKREIRQEREAAREKERDLDIYAAASSPAMLICPTSSIGGTTKATNQEDKNLLDKKKWTCKACTYLNQPKAVKCTACLAPRKKLALPPVTQGSEPNNDLLAAKAQSRTSTPLIPGSPEATKAANNDKNKAVYNSSRTVVKWSCSACTYENWPKSSKCVLCHTPRHRSPEQSPGNTSNIHDHDANNRRGSNYRRRSPPSSARSPTEANVEIELASASASAGNNQQEERRLRLIRNRMRQQDWLWLNACVGVVEGDPQPVQVFLSSGGDPARQLTYDECLLLDRPSAFDVGYTLVHLAIRFQREDLLAVLLTSTEVASHAVKRVPSHVSPDCAADIRREVTGGLRQRKGDFPCYFLTEMVTFALPAEVEDLPSAVQKQLYEEILDQDVQKELELESVINWNYEITDRLGSKLHALWNRTAGDCLLDSALQATWGVFDKDATLRRALADSLMECSTSFYARWKEYEAWQAQQLHFTLDESQWQQDWALLLSLASQPGAALEQTHIFTLAHILRRPIIVYGVKFFKSFRGETLGYARFQGVYLPLLWEPSFCWKSPISLGYTRGHFSALVPLEPESDDVGAGANLDTENSVQVCFLPLMDAEGKLLPVHFLTAQELGAEERLLKEWMDCCVTDGGILVAQQKINKRPPLINQMMDEWMDRYRKIAHRHQQLSDSDDDDDD</sequence>
<evidence type="ECO:0000256" key="7">
    <source>
        <dbReference type="ARBA" id="ARBA00022737"/>
    </source>
</evidence>
<evidence type="ECO:0000256" key="5">
    <source>
        <dbReference type="ARBA" id="ARBA00022687"/>
    </source>
</evidence>
<dbReference type="GO" id="GO:0008270">
    <property type="term" value="F:zinc ion binding"/>
    <property type="evidence" value="ECO:0007669"/>
    <property type="project" value="UniProtKB-KW"/>
</dbReference>
<dbReference type="EC" id="3.4.19.12" evidence="3"/>
<organism evidence="17 18">
    <name type="scientific">Branchiostoma floridae</name>
    <name type="common">Florida lancelet</name>
    <name type="synonym">Amphioxus</name>
    <dbReference type="NCBI Taxonomy" id="7739"/>
    <lineage>
        <taxon>Eukaryota</taxon>
        <taxon>Metazoa</taxon>
        <taxon>Chordata</taxon>
        <taxon>Cephalochordata</taxon>
        <taxon>Leptocardii</taxon>
        <taxon>Amphioxiformes</taxon>
        <taxon>Branchiostomatidae</taxon>
        <taxon>Branchiostoma</taxon>
    </lineage>
</organism>
<dbReference type="GO" id="GO:0005737">
    <property type="term" value="C:cytoplasm"/>
    <property type="evidence" value="ECO:0000318"/>
    <property type="project" value="GO_Central"/>
</dbReference>
<dbReference type="Pfam" id="PF02338">
    <property type="entry name" value="OTU"/>
    <property type="match status" value="1"/>
</dbReference>
<comment type="catalytic activity">
    <reaction evidence="1">
        <text>Thiol-dependent hydrolysis of ester, thioester, amide, peptide and isopeptide bonds formed by the C-terminal Gly of ubiquitin (a 76-residue protein attached to proteins as an intracellular targeting signal).</text>
        <dbReference type="EC" id="3.4.19.12"/>
    </reaction>
</comment>
<evidence type="ECO:0000256" key="9">
    <source>
        <dbReference type="ARBA" id="ARBA00022786"/>
    </source>
</evidence>
<keyword evidence="8 13" id="KW-0863">Zinc-finger</keyword>
<dbReference type="GO" id="GO:0004843">
    <property type="term" value="F:cysteine-type deubiquitinase activity"/>
    <property type="evidence" value="ECO:0000318"/>
    <property type="project" value="GO_Central"/>
</dbReference>
<dbReference type="GO" id="GO:0005634">
    <property type="term" value="C:nucleus"/>
    <property type="evidence" value="ECO:0000318"/>
    <property type="project" value="GO_Central"/>
</dbReference>
<dbReference type="KEGG" id="bfo:118414089"/>
<dbReference type="SMART" id="SM00547">
    <property type="entry name" value="ZnF_RBZ"/>
    <property type="match status" value="3"/>
</dbReference>
<gene>
    <name evidence="18 19 20" type="primary">LOC118414089</name>
</gene>
<keyword evidence="6" id="KW-0479">Metal-binding</keyword>
<dbReference type="PROSITE" id="PS50199">
    <property type="entry name" value="ZF_RANBP2_2"/>
    <property type="match status" value="3"/>
</dbReference>
<dbReference type="PANTHER" id="PTHR13367:SF28">
    <property type="entry name" value="UBIQUITIN THIOESTERASE ZRANB1"/>
    <property type="match status" value="1"/>
</dbReference>
<evidence type="ECO:0000256" key="6">
    <source>
        <dbReference type="ARBA" id="ARBA00022723"/>
    </source>
</evidence>
<dbReference type="RefSeq" id="XP_035673751.1">
    <property type="nucleotide sequence ID" value="XM_035817858.1"/>
</dbReference>
<dbReference type="InterPro" id="IPR041294">
    <property type="entry name" value="AnkUBD"/>
</dbReference>
<feature type="region of interest" description="Disordered" evidence="14">
    <location>
        <begin position="147"/>
        <end position="171"/>
    </location>
</feature>
<name>A0A9J7L085_BRAFL</name>
<accession>A0A9J7L085</accession>
<keyword evidence="17" id="KW-1185">Reference proteome</keyword>
<dbReference type="RefSeq" id="XP_035673750.1">
    <property type="nucleotide sequence ID" value="XM_035817857.1"/>
</dbReference>
<evidence type="ECO:0000256" key="3">
    <source>
        <dbReference type="ARBA" id="ARBA00012759"/>
    </source>
</evidence>
<evidence type="ECO:0000256" key="13">
    <source>
        <dbReference type="PROSITE-ProRule" id="PRU00322"/>
    </source>
</evidence>
<evidence type="ECO:0000256" key="4">
    <source>
        <dbReference type="ARBA" id="ARBA00022670"/>
    </source>
</evidence>
<evidence type="ECO:0000313" key="20">
    <source>
        <dbReference type="RefSeq" id="XP_035673751.1"/>
    </source>
</evidence>
<dbReference type="GO" id="GO:0070530">
    <property type="term" value="F:K63-linked polyubiquitin modification-dependent protein binding"/>
    <property type="evidence" value="ECO:0000318"/>
    <property type="project" value="GO_Central"/>
</dbReference>
<dbReference type="Pfam" id="PF00641">
    <property type="entry name" value="Zn_ribbon_RanBP"/>
    <property type="match status" value="3"/>
</dbReference>
<dbReference type="FunFam" id="2.30.30.380:FF:000030">
    <property type="entry name" value="Ubiquitin thioesterase trabid"/>
    <property type="match status" value="1"/>
</dbReference>
<evidence type="ECO:0000313" key="18">
    <source>
        <dbReference type="RefSeq" id="XP_035673749.1"/>
    </source>
</evidence>
<evidence type="ECO:0000313" key="17">
    <source>
        <dbReference type="Proteomes" id="UP000001554"/>
    </source>
</evidence>
<evidence type="ECO:0000256" key="8">
    <source>
        <dbReference type="ARBA" id="ARBA00022771"/>
    </source>
</evidence>
<dbReference type="OrthoDB" id="6275030at2759"/>
<keyword evidence="10" id="KW-0378">Hydrolase</keyword>
<dbReference type="InterPro" id="IPR049768">
    <property type="entry name" value="ZRANB1_OTU"/>
</dbReference>
<dbReference type="FunFam" id="4.10.1060.10:FF:000012">
    <property type="entry name" value="ubiquitin thioesterase ZRANB1 isoform X1"/>
    <property type="match status" value="1"/>
</dbReference>
<keyword evidence="11" id="KW-0788">Thiol protease</keyword>
<evidence type="ECO:0000259" key="16">
    <source>
        <dbReference type="PROSITE" id="PS50802"/>
    </source>
</evidence>
<evidence type="ECO:0000256" key="10">
    <source>
        <dbReference type="ARBA" id="ARBA00022801"/>
    </source>
</evidence>
<feature type="domain" description="RanBP2-type" evidence="15">
    <location>
        <begin position="9"/>
        <end position="38"/>
    </location>
</feature>
<proteinExistence type="inferred from homology"/>
<dbReference type="Gene3D" id="4.10.1060.10">
    <property type="entry name" value="Zinc finger, RanBP2-type"/>
    <property type="match status" value="1"/>
</dbReference>
<dbReference type="InterPro" id="IPR001876">
    <property type="entry name" value="Znf_RanBP2"/>
</dbReference>
<dbReference type="InterPro" id="IPR036443">
    <property type="entry name" value="Znf_RanBP2_sf"/>
</dbReference>
<keyword evidence="4" id="KW-0645">Protease</keyword>
<evidence type="ECO:0000256" key="14">
    <source>
        <dbReference type="SAM" id="MobiDB-lite"/>
    </source>
</evidence>
<keyword evidence="7" id="KW-0677">Repeat</keyword>
<evidence type="ECO:0000313" key="19">
    <source>
        <dbReference type="RefSeq" id="XP_035673750.1"/>
    </source>
</evidence>
<protein>
    <recommendedName>
        <fullName evidence="3">ubiquitinyl hydrolase 1</fullName>
        <ecNumber evidence="3">3.4.19.12</ecNumber>
    </recommendedName>
</protein>
<dbReference type="AlphaFoldDB" id="A0A9J7L085"/>
<keyword evidence="12" id="KW-0862">Zinc</keyword>
<keyword evidence="5" id="KW-0879">Wnt signaling pathway</keyword>
<evidence type="ECO:0000256" key="11">
    <source>
        <dbReference type="ARBA" id="ARBA00022807"/>
    </source>
</evidence>
<dbReference type="Proteomes" id="UP000001554">
    <property type="component" value="Chromosome 4"/>
</dbReference>
<dbReference type="PROSITE" id="PS50802">
    <property type="entry name" value="OTU"/>
    <property type="match status" value="1"/>
</dbReference>
<comment type="similarity">
    <text evidence="2">Belongs to the peptidase C64 family.</text>
</comment>
<dbReference type="OMA" id="MCDTKDD"/>
<feature type="region of interest" description="Disordered" evidence="14">
    <location>
        <begin position="207"/>
        <end position="251"/>
    </location>
</feature>
<evidence type="ECO:0000256" key="12">
    <source>
        <dbReference type="ARBA" id="ARBA00022833"/>
    </source>
</evidence>
<reference evidence="17" key="1">
    <citation type="journal article" date="2020" name="Nat. Ecol. Evol.">
        <title>Deeply conserved synteny resolves early events in vertebrate evolution.</title>
        <authorList>
            <person name="Simakov O."/>
            <person name="Marletaz F."/>
            <person name="Yue J.X."/>
            <person name="O'Connell B."/>
            <person name="Jenkins J."/>
            <person name="Brandt A."/>
            <person name="Calef R."/>
            <person name="Tung C.H."/>
            <person name="Huang T.K."/>
            <person name="Schmutz J."/>
            <person name="Satoh N."/>
            <person name="Yu J.K."/>
            <person name="Putnam N.H."/>
            <person name="Green R.E."/>
            <person name="Rokhsar D.S."/>
        </authorList>
    </citation>
    <scope>NUCLEOTIDE SEQUENCE [LARGE SCALE GENOMIC DNA]</scope>
    <source>
        <strain evidence="17">S238N-H82</strain>
    </source>
</reference>
<dbReference type="InterPro" id="IPR003323">
    <property type="entry name" value="OTU_dom"/>
</dbReference>
<dbReference type="CDD" id="cd22767">
    <property type="entry name" value="OTU_ZRANB1"/>
    <property type="match status" value="1"/>
</dbReference>
<dbReference type="FunFam" id="1.25.40.560:FF:000002">
    <property type="entry name" value="Ubiquitin thioesterase trabid"/>
    <property type="match status" value="1"/>
</dbReference>
<dbReference type="GeneID" id="118414089"/>
<dbReference type="GO" id="GO:0030177">
    <property type="term" value="P:positive regulation of Wnt signaling pathway"/>
    <property type="evidence" value="ECO:0000318"/>
    <property type="project" value="GO_Central"/>
</dbReference>
<dbReference type="GO" id="GO:0071947">
    <property type="term" value="P:protein deubiquitination involved in ubiquitin-dependent protein catabolic process"/>
    <property type="evidence" value="ECO:0000318"/>
    <property type="project" value="GO_Central"/>
</dbReference>
<dbReference type="PANTHER" id="PTHR13367">
    <property type="entry name" value="UBIQUITIN THIOESTERASE"/>
    <property type="match status" value="1"/>
</dbReference>
<dbReference type="Gene3D" id="1.25.40.560">
    <property type="match status" value="1"/>
</dbReference>
<feature type="domain" description="RanBP2-type" evidence="15">
    <location>
        <begin position="98"/>
        <end position="127"/>
    </location>
</feature>
<feature type="domain" description="RanBP2-type" evidence="15">
    <location>
        <begin position="180"/>
        <end position="210"/>
    </location>
</feature>
<dbReference type="SUPFAM" id="SSF90209">
    <property type="entry name" value="Ran binding protein zinc finger-like"/>
    <property type="match status" value="3"/>
</dbReference>
<dbReference type="InterPro" id="IPR051346">
    <property type="entry name" value="OTU_Deubiquitinase"/>
</dbReference>
<dbReference type="GO" id="GO:0016477">
    <property type="term" value="P:cell migration"/>
    <property type="evidence" value="ECO:0000318"/>
    <property type="project" value="GO_Central"/>
</dbReference>